<organism evidence="3 4">
    <name type="scientific">Artemisia annua</name>
    <name type="common">Sweet wormwood</name>
    <dbReference type="NCBI Taxonomy" id="35608"/>
    <lineage>
        <taxon>Eukaryota</taxon>
        <taxon>Viridiplantae</taxon>
        <taxon>Streptophyta</taxon>
        <taxon>Embryophyta</taxon>
        <taxon>Tracheophyta</taxon>
        <taxon>Spermatophyta</taxon>
        <taxon>Magnoliopsida</taxon>
        <taxon>eudicotyledons</taxon>
        <taxon>Gunneridae</taxon>
        <taxon>Pentapetalae</taxon>
        <taxon>asterids</taxon>
        <taxon>campanulids</taxon>
        <taxon>Asterales</taxon>
        <taxon>Asteraceae</taxon>
        <taxon>Asteroideae</taxon>
        <taxon>Anthemideae</taxon>
        <taxon>Artemisiinae</taxon>
        <taxon>Artemisia</taxon>
    </lineage>
</organism>
<feature type="transmembrane region" description="Helical" evidence="2">
    <location>
        <begin position="5"/>
        <end position="23"/>
    </location>
</feature>
<feature type="transmembrane region" description="Helical" evidence="2">
    <location>
        <begin position="106"/>
        <end position="124"/>
    </location>
</feature>
<evidence type="ECO:0000313" key="3">
    <source>
        <dbReference type="EMBL" id="PWA88100.1"/>
    </source>
</evidence>
<dbReference type="OrthoDB" id="975446at2759"/>
<feature type="transmembrane region" description="Helical" evidence="2">
    <location>
        <begin position="149"/>
        <end position="168"/>
    </location>
</feature>
<evidence type="ECO:0000256" key="1">
    <source>
        <dbReference type="ARBA" id="ARBA00044504"/>
    </source>
</evidence>
<accession>A0A2U1PQR8</accession>
<name>A0A2U1PQR8_ARTAN</name>
<evidence type="ECO:0000256" key="2">
    <source>
        <dbReference type="SAM" id="Phobius"/>
    </source>
</evidence>
<dbReference type="Gene3D" id="1.20.1250.20">
    <property type="entry name" value="MFS general substrate transporter like domains"/>
    <property type="match status" value="1"/>
</dbReference>
<protein>
    <submittedName>
        <fullName evidence="3">Proton-dependent oligopeptide transporter family</fullName>
    </submittedName>
</protein>
<dbReference type="EMBL" id="PKPP01000845">
    <property type="protein sequence ID" value="PWA88100.1"/>
    <property type="molecule type" value="Genomic_DNA"/>
</dbReference>
<keyword evidence="2" id="KW-0812">Transmembrane</keyword>
<dbReference type="InterPro" id="IPR036259">
    <property type="entry name" value="MFS_trans_sf"/>
</dbReference>
<keyword evidence="2" id="KW-0472">Membrane</keyword>
<comment type="similarity">
    <text evidence="1">Belongs to the major facilitator superfamily. Phosphate:H(+) symporter (TC 2.A.1.9) family.</text>
</comment>
<gene>
    <name evidence="3" type="ORF">CTI12_AA109460</name>
</gene>
<dbReference type="Proteomes" id="UP000245207">
    <property type="component" value="Unassembled WGS sequence"/>
</dbReference>
<keyword evidence="4" id="KW-1185">Reference proteome</keyword>
<proteinExistence type="inferred from homology"/>
<dbReference type="AlphaFoldDB" id="A0A2U1PQR8"/>
<feature type="transmembrane region" description="Helical" evidence="2">
    <location>
        <begin position="188"/>
        <end position="210"/>
    </location>
</feature>
<reference evidence="3 4" key="1">
    <citation type="journal article" date="2018" name="Mol. Plant">
        <title>The genome of Artemisia annua provides insight into the evolution of Asteraceae family and artemisinin biosynthesis.</title>
        <authorList>
            <person name="Shen Q."/>
            <person name="Zhang L."/>
            <person name="Liao Z."/>
            <person name="Wang S."/>
            <person name="Yan T."/>
            <person name="Shi P."/>
            <person name="Liu M."/>
            <person name="Fu X."/>
            <person name="Pan Q."/>
            <person name="Wang Y."/>
            <person name="Lv Z."/>
            <person name="Lu X."/>
            <person name="Zhang F."/>
            <person name="Jiang W."/>
            <person name="Ma Y."/>
            <person name="Chen M."/>
            <person name="Hao X."/>
            <person name="Li L."/>
            <person name="Tang Y."/>
            <person name="Lv G."/>
            <person name="Zhou Y."/>
            <person name="Sun X."/>
            <person name="Brodelius P.E."/>
            <person name="Rose J.K.C."/>
            <person name="Tang K."/>
        </authorList>
    </citation>
    <scope>NUCLEOTIDE SEQUENCE [LARGE SCALE GENOMIC DNA]</scope>
    <source>
        <strain evidence="4">cv. Huhao1</strain>
        <tissue evidence="3">Leaf</tissue>
    </source>
</reference>
<dbReference type="PANTHER" id="PTHR11654">
    <property type="entry name" value="OLIGOPEPTIDE TRANSPORTER-RELATED"/>
    <property type="match status" value="1"/>
</dbReference>
<evidence type="ECO:0000313" key="4">
    <source>
        <dbReference type="Proteomes" id="UP000245207"/>
    </source>
</evidence>
<feature type="transmembrane region" description="Helical" evidence="2">
    <location>
        <begin position="67"/>
        <end position="86"/>
    </location>
</feature>
<sequence length="322" mass="37343">MGPMWVTYLVVSAISATGSTFFYEQFNNLNTVNKMPIQIYDLVRKLSSFGILHVYRLLSCSHKNDKLKIGVGMLCALICCVFAWQLEVQRLEVVRRKVDRDANTSLSFLWLVPQFCVLGCMEGLTREGLLEFYESQINDERLKSYGEDYLEFVMGVGKLINISIILIIQSQKEWFGRTINDSRLDKYYVILVYICLANFIIYCCVTLWFYKHAEQIQGQANGDSQQNQQLLAINDYQQDHRLVVRDESHVHDHPLVLVKDDSQHDHQLVIKDDSQQNHQSLSDEESQEYLSFLANPESQQDHLSYYISSKTSDAEQSQDHIM</sequence>
<comment type="caution">
    <text evidence="3">The sequence shown here is derived from an EMBL/GenBank/DDBJ whole genome shotgun (WGS) entry which is preliminary data.</text>
</comment>
<keyword evidence="2" id="KW-1133">Transmembrane helix</keyword>